<name>A0ABQ7JBU7_9APIC</name>
<evidence type="ECO:0000313" key="3">
    <source>
        <dbReference type="Proteomes" id="UP000823046"/>
    </source>
</evidence>
<dbReference type="PANTHER" id="PTHR10887:SF495">
    <property type="entry name" value="HELICASE SENATAXIN ISOFORM X1-RELATED"/>
    <property type="match status" value="1"/>
</dbReference>
<dbReference type="PANTHER" id="PTHR10887">
    <property type="entry name" value="DNA2/NAM7 HELICASE FAMILY"/>
    <property type="match status" value="1"/>
</dbReference>
<evidence type="ECO:0000259" key="1">
    <source>
        <dbReference type="Pfam" id="PF13086"/>
    </source>
</evidence>
<feature type="non-terminal residue" evidence="2">
    <location>
        <position position="1"/>
    </location>
</feature>
<dbReference type="GO" id="GO:0003968">
    <property type="term" value="F:RNA-directed RNA polymerase activity"/>
    <property type="evidence" value="ECO:0007669"/>
    <property type="project" value="UniProtKB-KW"/>
</dbReference>
<dbReference type="Gene3D" id="3.40.50.300">
    <property type="entry name" value="P-loop containing nucleotide triphosphate hydrolases"/>
    <property type="match status" value="1"/>
</dbReference>
<dbReference type="InterPro" id="IPR041677">
    <property type="entry name" value="DNA2/NAM7_AAA_11"/>
</dbReference>
<comment type="caution">
    <text evidence="2">The sequence shown here is derived from an EMBL/GenBank/DDBJ whole genome shotgun (WGS) entry which is preliminary data.</text>
</comment>
<feature type="non-terminal residue" evidence="2">
    <location>
        <position position="156"/>
    </location>
</feature>
<dbReference type="InterPro" id="IPR027417">
    <property type="entry name" value="P-loop_NTPase"/>
</dbReference>
<dbReference type="EMBL" id="JADAQX010000180">
    <property type="protein sequence ID" value="KAF8821446.1"/>
    <property type="molecule type" value="Genomic_DNA"/>
</dbReference>
<accession>A0ABQ7JBU7</accession>
<keyword evidence="3" id="KW-1185">Reference proteome</keyword>
<reference evidence="2 3" key="1">
    <citation type="journal article" date="2020" name="bioRxiv">
        <title>Metabolic contributions of an alphaproteobacterial endosymbiont in the apicomplexan Cardiosporidium cionae.</title>
        <authorList>
            <person name="Hunter E.S."/>
            <person name="Paight C.J."/>
            <person name="Lane C.E."/>
        </authorList>
    </citation>
    <scope>NUCLEOTIDE SEQUENCE [LARGE SCALE GENOMIC DNA]</scope>
    <source>
        <strain evidence="2">ESH_2018</strain>
    </source>
</reference>
<dbReference type="Proteomes" id="UP000823046">
    <property type="component" value="Unassembled WGS sequence"/>
</dbReference>
<gene>
    <name evidence="2" type="ORF">IE077_002029</name>
</gene>
<feature type="domain" description="DNA2/NAM7 helicase helicase" evidence="1">
    <location>
        <begin position="1"/>
        <end position="72"/>
    </location>
</feature>
<keyword evidence="2" id="KW-0548">Nucleotidyltransferase</keyword>
<dbReference type="Pfam" id="PF13086">
    <property type="entry name" value="AAA_11"/>
    <property type="match status" value="2"/>
</dbReference>
<dbReference type="SUPFAM" id="SSF52540">
    <property type="entry name" value="P-loop containing nucleoside triphosphate hydrolases"/>
    <property type="match status" value="1"/>
</dbReference>
<proteinExistence type="predicted"/>
<evidence type="ECO:0000313" key="2">
    <source>
        <dbReference type="EMBL" id="KAF8821446.1"/>
    </source>
</evidence>
<organism evidence="2 3">
    <name type="scientific">Cardiosporidium cionae</name>
    <dbReference type="NCBI Taxonomy" id="476202"/>
    <lineage>
        <taxon>Eukaryota</taxon>
        <taxon>Sar</taxon>
        <taxon>Alveolata</taxon>
        <taxon>Apicomplexa</taxon>
        <taxon>Aconoidasida</taxon>
        <taxon>Nephromycida</taxon>
        <taxon>Cardiosporidium</taxon>
    </lineage>
</organism>
<feature type="domain" description="DNA2/NAM7 helicase helicase" evidence="1">
    <location>
        <begin position="76"/>
        <end position="152"/>
    </location>
</feature>
<keyword evidence="2" id="KW-0696">RNA-directed RNA polymerase</keyword>
<dbReference type="InterPro" id="IPR045055">
    <property type="entry name" value="DNA2/NAM7-like"/>
</dbReference>
<keyword evidence="2" id="KW-0808">Transferase</keyword>
<sequence>RILVCAPSNAGIDEILKRLTLSPKEGGGIFDETGKHFSPSIIRVGPNIHPDLAQYSLEYKASQRMKVKQSQRNEDRVGIKHALLKESQVVCATQSVCGSRDMVSFHGGFDTVVIDEASQGVELSTLIPLRLGCQRLILVGDPRQLSATVISKTAIE</sequence>
<protein>
    <submittedName>
        <fullName evidence="2">Rna-directed Rna polymerase</fullName>
    </submittedName>
</protein>